<dbReference type="Proteomes" id="UP001501057">
    <property type="component" value="Unassembled WGS sequence"/>
</dbReference>
<proteinExistence type="predicted"/>
<name>A0ABP4VGR6_9ACTN</name>
<evidence type="ECO:0000313" key="2">
    <source>
        <dbReference type="Proteomes" id="UP001501057"/>
    </source>
</evidence>
<dbReference type="EMBL" id="BAAAME010000002">
    <property type="protein sequence ID" value="GAA1726202.1"/>
    <property type="molecule type" value="Genomic_DNA"/>
</dbReference>
<accession>A0ABP4VGR6</accession>
<reference evidence="2" key="1">
    <citation type="journal article" date="2019" name="Int. J. Syst. Evol. Microbiol.">
        <title>The Global Catalogue of Microorganisms (GCM) 10K type strain sequencing project: providing services to taxonomists for standard genome sequencing and annotation.</title>
        <authorList>
            <consortium name="The Broad Institute Genomics Platform"/>
            <consortium name="The Broad Institute Genome Sequencing Center for Infectious Disease"/>
            <person name="Wu L."/>
            <person name="Ma J."/>
        </authorList>
    </citation>
    <scope>NUCLEOTIDE SEQUENCE [LARGE SCALE GENOMIC DNA]</scope>
    <source>
        <strain evidence="2">JCM 13518</strain>
    </source>
</reference>
<sequence>MKKAGAFGVAKMVYDQARKPQNQARIKRAVANVKARRSGGQPR</sequence>
<evidence type="ECO:0000313" key="1">
    <source>
        <dbReference type="EMBL" id="GAA1726202.1"/>
    </source>
</evidence>
<organism evidence="1 2">
    <name type="scientific">Aeromicrobium alkaliterrae</name>
    <dbReference type="NCBI Taxonomy" id="302168"/>
    <lineage>
        <taxon>Bacteria</taxon>
        <taxon>Bacillati</taxon>
        <taxon>Actinomycetota</taxon>
        <taxon>Actinomycetes</taxon>
        <taxon>Propionibacteriales</taxon>
        <taxon>Nocardioidaceae</taxon>
        <taxon>Aeromicrobium</taxon>
    </lineage>
</organism>
<comment type="caution">
    <text evidence="1">The sequence shown here is derived from an EMBL/GenBank/DDBJ whole genome shotgun (WGS) entry which is preliminary data.</text>
</comment>
<gene>
    <name evidence="1" type="ORF">GCM10009710_03600</name>
</gene>
<keyword evidence="2" id="KW-1185">Reference proteome</keyword>
<protein>
    <submittedName>
        <fullName evidence="1">Uncharacterized protein</fullName>
    </submittedName>
</protein>